<dbReference type="Proteomes" id="UP000177171">
    <property type="component" value="Unassembled WGS sequence"/>
</dbReference>
<sequence length="520" mass="54532">MYEDGISKTQTIIADTLSASILTATNFQIGARDGAASLFSGSIDEVRVYNRALSATEIQALYNSGAAKFAPPTDKGLVGYWSMNEGAGTIAGDGSGNGNRGTLTGGPTWVDGKRGKALSFDGSNDYVNSNFAPNLSATDDISFSFWFKVKSATHTADQEFIGADSAGDNPQFAIEIDGDGSICTDESVLFFMRDDNSASSDIVCSTFVVTDTNWHHVVAIHDVSSNLQIYIDGIFRNSTAVTANSNGSRNFSGYPFFLGANNSIGTANQFCDCSIDEVRIYNRVLSASEVSALYNSGAAKFAPPTDKGLVGYWSMNEGAGTVAGDGSGNGNRGTLTGGPTWVDGKRGKALSFDGGDDDVLVADNNSLDFGTGDMSISVWIKPNSVATLKQAIVDKSDGTVAAYRFNTSDADGDRLKFTRGSLFADGVQSNDGALVAGVWQHIVAVANTSGTDIVTFYINGAAQGSGNLLNSSFTNANPLMIGQKGYSGSGVVNFNGLIDDVRVYNRVLSAGEVNAIFIEP</sequence>
<dbReference type="Pfam" id="PF13385">
    <property type="entry name" value="Laminin_G_3"/>
    <property type="match status" value="3"/>
</dbReference>
<dbReference type="PANTHER" id="PTHR42535:SF2">
    <property type="entry name" value="CHROMOSOME UNDETERMINED SCAFFOLD_146, WHOLE GENOME SHOTGUN SEQUENCE"/>
    <property type="match status" value="1"/>
</dbReference>
<evidence type="ECO:0000313" key="5">
    <source>
        <dbReference type="Proteomes" id="UP000177171"/>
    </source>
</evidence>
<organism evidence="4 5">
    <name type="scientific">Candidatus Sungbacteria bacterium RIFCSPLOWO2_12_FULL_41_11</name>
    <dbReference type="NCBI Taxonomy" id="1802286"/>
    <lineage>
        <taxon>Bacteria</taxon>
        <taxon>Candidatus Sungiibacteriota</taxon>
    </lineage>
</organism>
<dbReference type="SMART" id="SM00560">
    <property type="entry name" value="LamGL"/>
    <property type="match status" value="1"/>
</dbReference>
<accession>A0A1G2LSB6</accession>
<dbReference type="SUPFAM" id="SSF49899">
    <property type="entry name" value="Concanavalin A-like lectins/glucanases"/>
    <property type="match status" value="3"/>
</dbReference>
<feature type="domain" description="LamG-like jellyroll fold" evidence="3">
    <location>
        <begin position="372"/>
        <end position="511"/>
    </location>
</feature>
<gene>
    <name evidence="4" type="ORF">A3G49_03685</name>
</gene>
<proteinExistence type="predicted"/>
<evidence type="ECO:0000259" key="3">
    <source>
        <dbReference type="SMART" id="SM00560"/>
    </source>
</evidence>
<evidence type="ECO:0000313" key="4">
    <source>
        <dbReference type="EMBL" id="OHA13681.1"/>
    </source>
</evidence>
<keyword evidence="1" id="KW-0732">Signal</keyword>
<protein>
    <recommendedName>
        <fullName evidence="3">LamG-like jellyroll fold domain-containing protein</fullName>
    </recommendedName>
</protein>
<name>A0A1G2LSB6_9BACT</name>
<dbReference type="InterPro" id="IPR013320">
    <property type="entry name" value="ConA-like_dom_sf"/>
</dbReference>
<reference evidence="4 5" key="1">
    <citation type="journal article" date="2016" name="Nat. Commun.">
        <title>Thousands of microbial genomes shed light on interconnected biogeochemical processes in an aquifer system.</title>
        <authorList>
            <person name="Anantharaman K."/>
            <person name="Brown C.T."/>
            <person name="Hug L.A."/>
            <person name="Sharon I."/>
            <person name="Castelle C.J."/>
            <person name="Probst A.J."/>
            <person name="Thomas B.C."/>
            <person name="Singh A."/>
            <person name="Wilkins M.J."/>
            <person name="Karaoz U."/>
            <person name="Brodie E.L."/>
            <person name="Williams K.H."/>
            <person name="Hubbard S.S."/>
            <person name="Banfield J.F."/>
        </authorList>
    </citation>
    <scope>NUCLEOTIDE SEQUENCE [LARGE SCALE GENOMIC DNA]</scope>
</reference>
<evidence type="ECO:0000256" key="2">
    <source>
        <dbReference type="ARBA" id="ARBA00023157"/>
    </source>
</evidence>
<evidence type="ECO:0000256" key="1">
    <source>
        <dbReference type="ARBA" id="ARBA00022729"/>
    </source>
</evidence>
<dbReference type="PANTHER" id="PTHR42535">
    <property type="entry name" value="OOKINETE PROTEIN, PUTATIVE-RELATED"/>
    <property type="match status" value="1"/>
</dbReference>
<dbReference type="EMBL" id="MHQY01000019">
    <property type="protein sequence ID" value="OHA13681.1"/>
    <property type="molecule type" value="Genomic_DNA"/>
</dbReference>
<dbReference type="InterPro" id="IPR006558">
    <property type="entry name" value="LamG-like"/>
</dbReference>
<dbReference type="AlphaFoldDB" id="A0A1G2LSB6"/>
<keyword evidence="2" id="KW-1015">Disulfide bond</keyword>
<comment type="caution">
    <text evidence="4">The sequence shown here is derived from an EMBL/GenBank/DDBJ whole genome shotgun (WGS) entry which is preliminary data.</text>
</comment>
<dbReference type="Gene3D" id="2.60.120.200">
    <property type="match status" value="3"/>
</dbReference>